<dbReference type="KEGG" id="dhe:111600492"/>
<dbReference type="PROSITE" id="PS00233">
    <property type="entry name" value="CHIT_BIND_RR_1"/>
    <property type="match status" value="1"/>
</dbReference>
<dbReference type="InterPro" id="IPR050468">
    <property type="entry name" value="Cuticle_Struct_Prot"/>
</dbReference>
<dbReference type="GeneID" id="111600492"/>
<dbReference type="GO" id="GO:0008010">
    <property type="term" value="F:structural constituent of chitin-based larval cuticle"/>
    <property type="evidence" value="ECO:0007669"/>
    <property type="project" value="TreeGrafter"/>
</dbReference>
<name>A0A6J1LW07_DROHY</name>
<keyword evidence="3" id="KW-0732">Signal</keyword>
<dbReference type="InterPro" id="IPR000618">
    <property type="entry name" value="Insect_cuticle"/>
</dbReference>
<dbReference type="PANTHER" id="PTHR10380">
    <property type="entry name" value="CUTICLE PROTEIN"/>
    <property type="match status" value="1"/>
</dbReference>
<feature type="signal peptide" evidence="3">
    <location>
        <begin position="1"/>
        <end position="22"/>
    </location>
</feature>
<keyword evidence="4" id="KW-1185">Reference proteome</keyword>
<reference evidence="5" key="1">
    <citation type="submission" date="2025-08" db="UniProtKB">
        <authorList>
            <consortium name="RefSeq"/>
        </authorList>
    </citation>
    <scope>IDENTIFICATION</scope>
    <source>
        <strain evidence="5">15085-1641.00</strain>
        <tissue evidence="5">Whole body</tissue>
    </source>
</reference>
<dbReference type="InterPro" id="IPR031311">
    <property type="entry name" value="CHIT_BIND_RR_consensus"/>
</dbReference>
<accession>A0A6J1LW07</accession>
<dbReference type="PANTHER" id="PTHR10380:SF218">
    <property type="entry name" value="ADULT CUTICLE PROTEIN 65AA-RELATED"/>
    <property type="match status" value="1"/>
</dbReference>
<protein>
    <submittedName>
        <fullName evidence="5">Endocuticle structural protein SgAbd-6-like</fullName>
    </submittedName>
</protein>
<evidence type="ECO:0000256" key="1">
    <source>
        <dbReference type="ARBA" id="ARBA00022460"/>
    </source>
</evidence>
<evidence type="ECO:0000313" key="4">
    <source>
        <dbReference type="Proteomes" id="UP000504633"/>
    </source>
</evidence>
<sequence>MHTISACAFVLCAFVLVSSCFAAPLDDSKSAQVLRYDNDNIGVGGYNFAYETSDGVSRQEQGELKNVGTEQEALSVRGTISWVAADGQTYSLNYIADENGFQPQGEHLPHN</sequence>
<evidence type="ECO:0000313" key="5">
    <source>
        <dbReference type="RefSeq" id="XP_023172388.2"/>
    </source>
</evidence>
<dbReference type="OrthoDB" id="7255276at2759"/>
<dbReference type="Proteomes" id="UP000504633">
    <property type="component" value="Unplaced"/>
</dbReference>
<dbReference type="RefSeq" id="XP_023172388.2">
    <property type="nucleotide sequence ID" value="XM_023316620.2"/>
</dbReference>
<dbReference type="PROSITE" id="PS51155">
    <property type="entry name" value="CHIT_BIND_RR_2"/>
    <property type="match status" value="1"/>
</dbReference>
<dbReference type="GO" id="GO:0062129">
    <property type="term" value="C:chitin-based extracellular matrix"/>
    <property type="evidence" value="ECO:0007669"/>
    <property type="project" value="TreeGrafter"/>
</dbReference>
<evidence type="ECO:0000256" key="2">
    <source>
        <dbReference type="PROSITE-ProRule" id="PRU00497"/>
    </source>
</evidence>
<organism evidence="4 5">
    <name type="scientific">Drosophila hydei</name>
    <name type="common">Fruit fly</name>
    <dbReference type="NCBI Taxonomy" id="7224"/>
    <lineage>
        <taxon>Eukaryota</taxon>
        <taxon>Metazoa</taxon>
        <taxon>Ecdysozoa</taxon>
        <taxon>Arthropoda</taxon>
        <taxon>Hexapoda</taxon>
        <taxon>Insecta</taxon>
        <taxon>Pterygota</taxon>
        <taxon>Neoptera</taxon>
        <taxon>Endopterygota</taxon>
        <taxon>Diptera</taxon>
        <taxon>Brachycera</taxon>
        <taxon>Muscomorpha</taxon>
        <taxon>Ephydroidea</taxon>
        <taxon>Drosophilidae</taxon>
        <taxon>Drosophila</taxon>
    </lineage>
</organism>
<proteinExistence type="predicted"/>
<dbReference type="OMA" id="MHSINAC"/>
<dbReference type="AlphaFoldDB" id="A0A6J1LW07"/>
<feature type="chain" id="PRO_5026848503" evidence="3">
    <location>
        <begin position="23"/>
        <end position="111"/>
    </location>
</feature>
<dbReference type="PRINTS" id="PR00947">
    <property type="entry name" value="CUTICLE"/>
</dbReference>
<keyword evidence="1 2" id="KW-0193">Cuticle</keyword>
<gene>
    <name evidence="5" type="primary">LOC111600492</name>
</gene>
<evidence type="ECO:0000256" key="3">
    <source>
        <dbReference type="SAM" id="SignalP"/>
    </source>
</evidence>
<dbReference type="Pfam" id="PF00379">
    <property type="entry name" value="Chitin_bind_4"/>
    <property type="match status" value="1"/>
</dbReference>